<evidence type="ECO:0000256" key="4">
    <source>
        <dbReference type="ARBA" id="ARBA00023315"/>
    </source>
</evidence>
<gene>
    <name evidence="8" type="ORF">MSTO_04640</name>
</gene>
<dbReference type="PANTHER" id="PTHR43178:SF5">
    <property type="entry name" value="LIPOAMIDE ACYLTRANSFERASE COMPONENT OF BRANCHED-CHAIN ALPHA-KETO ACID DEHYDROGENASE COMPLEX, MITOCHONDRIAL"/>
    <property type="match status" value="1"/>
</dbReference>
<sequence length="273" mass="29229">MAQSLGVDIESVSGTGPQDAVTISDVEHAAASKPAKQPIAQPAAKPTAADRSTQMRKSIAAAMSRSKREIPHYYLAEEIMLEKSLSWLTTRNAQRSIDERVLPAVLLLKAVGVAAQRFGEFNGFWREDGFEPAAGVHVGVGISLRGGGLVAPAIHDVPEKKLDELMDDLTDLVARARSFSLRSSEMSDPTITVTNLGDQGVDTVFGVIYPPQVAIVGFGQPAERVCVIDRGIRVVSTVQATLAADHRASDGHRGALFLTAINDLLQQPDILEK</sequence>
<dbReference type="PANTHER" id="PTHR43178">
    <property type="entry name" value="DIHYDROLIPOAMIDE ACETYLTRANSFERASE COMPONENT OF PYRUVATE DEHYDROGENASE COMPLEX"/>
    <property type="match status" value="1"/>
</dbReference>
<dbReference type="Pfam" id="PF00198">
    <property type="entry name" value="2-oxoacid_dh"/>
    <property type="match status" value="1"/>
</dbReference>
<comment type="similarity">
    <text evidence="2">Belongs to the 2-oxoacid dehydrogenase family.</text>
</comment>
<name>A0A7I7Q209_9MYCO</name>
<evidence type="ECO:0000313" key="8">
    <source>
        <dbReference type="EMBL" id="BBY20259.1"/>
    </source>
</evidence>
<organism evidence="8 9">
    <name type="scientific">Mycobacterium stomatepiae</name>
    <dbReference type="NCBI Taxonomy" id="470076"/>
    <lineage>
        <taxon>Bacteria</taxon>
        <taxon>Bacillati</taxon>
        <taxon>Actinomycetota</taxon>
        <taxon>Actinomycetes</taxon>
        <taxon>Mycobacteriales</taxon>
        <taxon>Mycobacteriaceae</taxon>
        <taxon>Mycobacterium</taxon>
        <taxon>Mycobacterium simiae complex</taxon>
    </lineage>
</organism>
<evidence type="ECO:0000313" key="9">
    <source>
        <dbReference type="Proteomes" id="UP000467130"/>
    </source>
</evidence>
<evidence type="ECO:0000256" key="2">
    <source>
        <dbReference type="ARBA" id="ARBA00007317"/>
    </source>
</evidence>
<dbReference type="AlphaFoldDB" id="A0A7I7Q209"/>
<feature type="compositionally biased region" description="Low complexity" evidence="5">
    <location>
        <begin position="31"/>
        <end position="49"/>
    </location>
</feature>
<protein>
    <submittedName>
        <fullName evidence="8">Uncharacterized protein</fullName>
    </submittedName>
</protein>
<evidence type="ECO:0000256" key="3">
    <source>
        <dbReference type="ARBA" id="ARBA00022679"/>
    </source>
</evidence>
<comment type="cofactor">
    <cofactor evidence="1">
        <name>(R)-lipoate</name>
        <dbReference type="ChEBI" id="CHEBI:83088"/>
    </cofactor>
</comment>
<dbReference type="InterPro" id="IPR023213">
    <property type="entry name" value="CAT-like_dom_sf"/>
</dbReference>
<reference evidence="8 9" key="1">
    <citation type="journal article" date="2019" name="Emerg. Microbes Infect.">
        <title>Comprehensive subspecies identification of 175 nontuberculous mycobacteria species based on 7547 genomic profiles.</title>
        <authorList>
            <person name="Matsumoto Y."/>
            <person name="Kinjo T."/>
            <person name="Motooka D."/>
            <person name="Nabeya D."/>
            <person name="Jung N."/>
            <person name="Uechi K."/>
            <person name="Horii T."/>
            <person name="Iida T."/>
            <person name="Fujita J."/>
            <person name="Nakamura S."/>
        </authorList>
    </citation>
    <scope>NUCLEOTIDE SEQUENCE [LARGE SCALE GENOMIC DNA]</scope>
    <source>
        <strain evidence="8 9">JCM 17783</strain>
    </source>
</reference>
<evidence type="ECO:0000259" key="6">
    <source>
        <dbReference type="Pfam" id="PF00198"/>
    </source>
</evidence>
<dbReference type="InterPro" id="IPR004167">
    <property type="entry name" value="PSBD"/>
</dbReference>
<evidence type="ECO:0000259" key="7">
    <source>
        <dbReference type="Pfam" id="PF02817"/>
    </source>
</evidence>
<feature type="region of interest" description="Disordered" evidence="5">
    <location>
        <begin position="31"/>
        <end position="59"/>
    </location>
</feature>
<dbReference type="InterPro" id="IPR050743">
    <property type="entry name" value="2-oxoacid_DH_E2_comp"/>
</dbReference>
<dbReference type="GO" id="GO:0031405">
    <property type="term" value="F:lipoic acid binding"/>
    <property type="evidence" value="ECO:0007669"/>
    <property type="project" value="TreeGrafter"/>
</dbReference>
<dbReference type="InterPro" id="IPR036625">
    <property type="entry name" value="E3-bd_dom_sf"/>
</dbReference>
<keyword evidence="3" id="KW-0808">Transferase</keyword>
<dbReference type="KEGG" id="msto:MSTO_04640"/>
<dbReference type="GO" id="GO:0005737">
    <property type="term" value="C:cytoplasm"/>
    <property type="evidence" value="ECO:0007669"/>
    <property type="project" value="TreeGrafter"/>
</dbReference>
<dbReference type="SUPFAM" id="SSF52777">
    <property type="entry name" value="CoA-dependent acyltransferases"/>
    <property type="match status" value="1"/>
</dbReference>
<accession>A0A7I7Q209</accession>
<keyword evidence="4" id="KW-0012">Acyltransferase</keyword>
<dbReference type="GO" id="GO:0016407">
    <property type="term" value="F:acetyltransferase activity"/>
    <property type="evidence" value="ECO:0007669"/>
    <property type="project" value="TreeGrafter"/>
</dbReference>
<dbReference type="InterPro" id="IPR001078">
    <property type="entry name" value="2-oxoacid_DH_actylTfrase"/>
</dbReference>
<feature type="domain" description="Peripheral subunit-binding (PSBD)" evidence="7">
    <location>
        <begin position="1"/>
        <end position="27"/>
    </location>
</feature>
<dbReference type="Pfam" id="PF02817">
    <property type="entry name" value="E3_binding"/>
    <property type="match status" value="1"/>
</dbReference>
<dbReference type="Gene3D" id="3.30.559.10">
    <property type="entry name" value="Chloramphenicol acetyltransferase-like domain"/>
    <property type="match status" value="1"/>
</dbReference>
<keyword evidence="9" id="KW-1185">Reference proteome</keyword>
<evidence type="ECO:0000256" key="1">
    <source>
        <dbReference type="ARBA" id="ARBA00001938"/>
    </source>
</evidence>
<dbReference type="EMBL" id="AP022587">
    <property type="protein sequence ID" value="BBY20259.1"/>
    <property type="molecule type" value="Genomic_DNA"/>
</dbReference>
<proteinExistence type="inferred from homology"/>
<feature type="domain" description="2-oxoacid dehydrogenase acyltransferase catalytic" evidence="6">
    <location>
        <begin position="51"/>
        <end position="269"/>
    </location>
</feature>
<evidence type="ECO:0000256" key="5">
    <source>
        <dbReference type="SAM" id="MobiDB-lite"/>
    </source>
</evidence>
<dbReference type="Proteomes" id="UP000467130">
    <property type="component" value="Chromosome"/>
</dbReference>
<dbReference type="Gene3D" id="4.10.320.10">
    <property type="entry name" value="E3-binding domain"/>
    <property type="match status" value="1"/>
</dbReference>